<organism evidence="1 2">
    <name type="scientific">Trapa natans</name>
    <name type="common">Water chestnut</name>
    <dbReference type="NCBI Taxonomy" id="22666"/>
    <lineage>
        <taxon>Eukaryota</taxon>
        <taxon>Viridiplantae</taxon>
        <taxon>Streptophyta</taxon>
        <taxon>Embryophyta</taxon>
        <taxon>Tracheophyta</taxon>
        <taxon>Spermatophyta</taxon>
        <taxon>Magnoliopsida</taxon>
        <taxon>eudicotyledons</taxon>
        <taxon>Gunneridae</taxon>
        <taxon>Pentapetalae</taxon>
        <taxon>rosids</taxon>
        <taxon>malvids</taxon>
        <taxon>Myrtales</taxon>
        <taxon>Lythraceae</taxon>
        <taxon>Trapa</taxon>
    </lineage>
</organism>
<protein>
    <submittedName>
        <fullName evidence="1">Uncharacterized protein</fullName>
    </submittedName>
</protein>
<name>A0AAN7R3X3_TRANT</name>
<reference evidence="1 2" key="1">
    <citation type="journal article" date="2023" name="Hortic Res">
        <title>Pangenome of water caltrop reveals structural variations and asymmetric subgenome divergence after allopolyploidization.</title>
        <authorList>
            <person name="Zhang X."/>
            <person name="Chen Y."/>
            <person name="Wang L."/>
            <person name="Yuan Y."/>
            <person name="Fang M."/>
            <person name="Shi L."/>
            <person name="Lu R."/>
            <person name="Comes H.P."/>
            <person name="Ma Y."/>
            <person name="Chen Y."/>
            <person name="Huang G."/>
            <person name="Zhou Y."/>
            <person name="Zheng Z."/>
            <person name="Qiu Y."/>
        </authorList>
    </citation>
    <scope>NUCLEOTIDE SEQUENCE [LARGE SCALE GENOMIC DNA]</scope>
    <source>
        <strain evidence="1">F231</strain>
    </source>
</reference>
<sequence>MILSQGRRNYNFLFGLSFFYEVFLGFDVGENRKKKFSNICGFIAGNLLSFEVPLKPNKWKLKFSGNSCLLIINLYLEGLVEVIKNPRKKKIAGVDQDELVDDLELLANPDSSFC</sequence>
<dbReference type="EMBL" id="JAXQNO010000011">
    <property type="protein sequence ID" value="KAK4788822.1"/>
    <property type="molecule type" value="Genomic_DNA"/>
</dbReference>
<dbReference type="Proteomes" id="UP001346149">
    <property type="component" value="Unassembled WGS sequence"/>
</dbReference>
<comment type="caution">
    <text evidence="1">The sequence shown here is derived from an EMBL/GenBank/DDBJ whole genome shotgun (WGS) entry which is preliminary data.</text>
</comment>
<accession>A0AAN7R3X3</accession>
<gene>
    <name evidence="1" type="ORF">SAY86_020141</name>
</gene>
<evidence type="ECO:0000313" key="2">
    <source>
        <dbReference type="Proteomes" id="UP001346149"/>
    </source>
</evidence>
<keyword evidence="2" id="KW-1185">Reference proteome</keyword>
<proteinExistence type="predicted"/>
<dbReference type="AlphaFoldDB" id="A0AAN7R3X3"/>
<evidence type="ECO:0000313" key="1">
    <source>
        <dbReference type="EMBL" id="KAK4788822.1"/>
    </source>
</evidence>